<dbReference type="Pfam" id="PF00877">
    <property type="entry name" value="NLPC_P60"/>
    <property type="match status" value="1"/>
</dbReference>
<comment type="similarity">
    <text evidence="1">Belongs to the peptidase C40 family.</text>
</comment>
<feature type="region of interest" description="Disordered" evidence="5">
    <location>
        <begin position="55"/>
        <end position="75"/>
    </location>
</feature>
<keyword evidence="4" id="KW-0788">Thiol protease</keyword>
<evidence type="ECO:0000256" key="2">
    <source>
        <dbReference type="ARBA" id="ARBA00022670"/>
    </source>
</evidence>
<dbReference type="EMBL" id="SNVX01000015">
    <property type="protein sequence ID" value="TDN53590.1"/>
    <property type="molecule type" value="Genomic_DNA"/>
</dbReference>
<organism evidence="7 8">
    <name type="scientific">Scandinavium goeteborgense</name>
    <dbReference type="NCBI Taxonomy" id="1851514"/>
    <lineage>
        <taxon>Bacteria</taxon>
        <taxon>Pseudomonadati</taxon>
        <taxon>Pseudomonadota</taxon>
        <taxon>Gammaproteobacteria</taxon>
        <taxon>Enterobacterales</taxon>
        <taxon>Enterobacteriaceae</taxon>
        <taxon>Scandinavium</taxon>
    </lineage>
</organism>
<feature type="compositionally biased region" description="Basic residues" evidence="5">
    <location>
        <begin position="60"/>
        <end position="75"/>
    </location>
</feature>
<evidence type="ECO:0000313" key="7">
    <source>
        <dbReference type="EMBL" id="TDN53590.1"/>
    </source>
</evidence>
<name>A0A4R6E6Q3_SCAGO</name>
<dbReference type="AlphaFoldDB" id="A0A4R6E6Q3"/>
<evidence type="ECO:0000256" key="5">
    <source>
        <dbReference type="SAM" id="MobiDB-lite"/>
    </source>
</evidence>
<dbReference type="InterPro" id="IPR000064">
    <property type="entry name" value="NLP_P60_dom"/>
</dbReference>
<dbReference type="SUPFAM" id="SSF54001">
    <property type="entry name" value="Cysteine proteinases"/>
    <property type="match status" value="1"/>
</dbReference>
<keyword evidence="8" id="KW-1185">Reference proteome</keyword>
<evidence type="ECO:0000256" key="3">
    <source>
        <dbReference type="ARBA" id="ARBA00022801"/>
    </source>
</evidence>
<dbReference type="GO" id="GO:0006508">
    <property type="term" value="P:proteolysis"/>
    <property type="evidence" value="ECO:0007669"/>
    <property type="project" value="UniProtKB-KW"/>
</dbReference>
<dbReference type="InterPro" id="IPR038765">
    <property type="entry name" value="Papain-like_cys_pep_sf"/>
</dbReference>
<proteinExistence type="inferred from homology"/>
<evidence type="ECO:0000259" key="6">
    <source>
        <dbReference type="PROSITE" id="PS51935"/>
    </source>
</evidence>
<dbReference type="PANTHER" id="PTHR47053:SF1">
    <property type="entry name" value="MUREIN DD-ENDOPEPTIDASE MEPH-RELATED"/>
    <property type="match status" value="1"/>
</dbReference>
<dbReference type="Gene3D" id="3.90.1720.10">
    <property type="entry name" value="endopeptidase domain like (from Nostoc punctiforme)"/>
    <property type="match status" value="1"/>
</dbReference>
<evidence type="ECO:0000313" key="8">
    <source>
        <dbReference type="Proteomes" id="UP000295530"/>
    </source>
</evidence>
<dbReference type="PANTHER" id="PTHR47053">
    <property type="entry name" value="MUREIN DD-ENDOPEPTIDASE MEPH-RELATED"/>
    <property type="match status" value="1"/>
</dbReference>
<accession>A0A4R6E6Q3</accession>
<dbReference type="PROSITE" id="PS51935">
    <property type="entry name" value="NLPC_P60"/>
    <property type="match status" value="1"/>
</dbReference>
<protein>
    <submittedName>
        <fullName evidence="7">NlpC/P60 family protein</fullName>
    </submittedName>
</protein>
<evidence type="ECO:0000256" key="1">
    <source>
        <dbReference type="ARBA" id="ARBA00007074"/>
    </source>
</evidence>
<comment type="caution">
    <text evidence="7">The sequence shown here is derived from an EMBL/GenBank/DDBJ whole genome shotgun (WGS) entry which is preliminary data.</text>
</comment>
<keyword evidence="2" id="KW-0645">Protease</keyword>
<feature type="domain" description="NlpC/P60" evidence="6">
    <location>
        <begin position="164"/>
        <end position="292"/>
    </location>
</feature>
<reference evidence="7 8" key="1">
    <citation type="submission" date="2019-03" db="EMBL/GenBank/DDBJ databases">
        <title>Genomic analyses of the natural microbiome of Caenorhabditis elegans.</title>
        <authorList>
            <person name="Samuel B."/>
        </authorList>
    </citation>
    <scope>NUCLEOTIDE SEQUENCE [LARGE SCALE GENOMIC DNA]</scope>
    <source>
        <strain evidence="7 8">BIGb0156</strain>
    </source>
</reference>
<evidence type="ECO:0000256" key="4">
    <source>
        <dbReference type="ARBA" id="ARBA00022807"/>
    </source>
</evidence>
<sequence>MDNKCPALPGIVLWLRNRCVNYSSVMPTLSSLFRLSAKSLLLAAALIPATTLGAKTSTHTTRRSRSHKHVVHHHHPAPVDTLSYAARLRMLNRARLLNHYRAGHKKAGPAEIAAVVASTKAERAKNRRLVKAHPEWFRGPWKLGDSRWDDVREHEGFLSHDHLHNMTEVAIHRMEVQLGKPYVWGGTTPETGFDCSGLVFYAYNKVLADKLPRTANQMYHYRRAIKVAGNELRRGDLLFFRVHSHGEYADHMGVYLGHGQFIQSPRTGESVQVSQLQDDFWQQHFLGARRILTDNTIL</sequence>
<dbReference type="Proteomes" id="UP000295530">
    <property type="component" value="Unassembled WGS sequence"/>
</dbReference>
<dbReference type="GO" id="GO:0008234">
    <property type="term" value="F:cysteine-type peptidase activity"/>
    <property type="evidence" value="ECO:0007669"/>
    <property type="project" value="UniProtKB-KW"/>
</dbReference>
<dbReference type="InterPro" id="IPR051202">
    <property type="entry name" value="Peptidase_C40"/>
</dbReference>
<gene>
    <name evidence="7" type="ORF">EC847_11518</name>
</gene>
<keyword evidence="3" id="KW-0378">Hydrolase</keyword>